<reference evidence="2 3" key="1">
    <citation type="submission" date="2018-10" db="EMBL/GenBank/DDBJ databases">
        <title>Draft genome sequence for the type isolate of Erwinia psidii, agent causal of bacterial blight in guava (Psidium guajava) and wilt and die-back of Eucalyptus spp.</title>
        <authorList>
            <person name="Hermenegildo P.S."/>
            <person name="Santos S.A."/>
            <person name="Guimaraes L.M.S."/>
            <person name="Vidigal P.M.P."/>
            <person name="Pereira I.C."/>
            <person name="Badel J.L."/>
            <person name="Alfenas-Zerbini P."/>
            <person name="Ferreira M.A.S.V."/>
            <person name="Alfenas A.C."/>
        </authorList>
    </citation>
    <scope>NUCLEOTIDE SEQUENCE [LARGE SCALE GENOMIC DNA]</scope>
    <source>
        <strain evidence="2 3">IBSBF 435</strain>
    </source>
</reference>
<evidence type="ECO:0000313" key="3">
    <source>
        <dbReference type="Proteomes" id="UP000279457"/>
    </source>
</evidence>
<proteinExistence type="predicted"/>
<dbReference type="Proteomes" id="UP000279457">
    <property type="component" value="Unassembled WGS sequence"/>
</dbReference>
<dbReference type="EMBL" id="RHHM01000019">
    <property type="protein sequence ID" value="RQM36632.1"/>
    <property type="molecule type" value="Genomic_DNA"/>
</dbReference>
<keyword evidence="3" id="KW-1185">Reference proteome</keyword>
<feature type="transmembrane region" description="Helical" evidence="1">
    <location>
        <begin position="35"/>
        <end position="56"/>
    </location>
</feature>
<accession>A0A3N6TN28</accession>
<organism evidence="2 3">
    <name type="scientific">Erwinia psidii</name>
    <dbReference type="NCBI Taxonomy" id="69224"/>
    <lineage>
        <taxon>Bacteria</taxon>
        <taxon>Pseudomonadati</taxon>
        <taxon>Pseudomonadota</taxon>
        <taxon>Gammaproteobacteria</taxon>
        <taxon>Enterobacterales</taxon>
        <taxon>Erwiniaceae</taxon>
        <taxon>Erwinia</taxon>
    </lineage>
</organism>
<evidence type="ECO:0000256" key="1">
    <source>
        <dbReference type="SAM" id="Phobius"/>
    </source>
</evidence>
<dbReference type="AlphaFoldDB" id="A0A3N6TN28"/>
<name>A0A3N6TN28_9GAMM</name>
<evidence type="ECO:0000313" key="2">
    <source>
        <dbReference type="EMBL" id="RQM36632.1"/>
    </source>
</evidence>
<keyword evidence="1" id="KW-0812">Transmembrane</keyword>
<comment type="caution">
    <text evidence="2">The sequence shown here is derived from an EMBL/GenBank/DDBJ whole genome shotgun (WGS) entry which is preliminary data.</text>
</comment>
<keyword evidence="1" id="KW-0472">Membrane</keyword>
<gene>
    <name evidence="2" type="ORF">EB241_19620</name>
</gene>
<keyword evidence="1" id="KW-1133">Transmembrane helix</keyword>
<sequence length="59" mass="6651">MMVGTLLVSVPISTNLLRDHPFARMPWRQRVPARLLSDCSVLFCSVLFCSVLFVAWRGG</sequence>
<protein>
    <submittedName>
        <fullName evidence="2">Uncharacterized protein</fullName>
    </submittedName>
</protein>